<evidence type="ECO:0000256" key="11">
    <source>
        <dbReference type="PIRNR" id="PIRNR016308"/>
    </source>
</evidence>
<dbReference type="Pfam" id="PF00443">
    <property type="entry name" value="UCH"/>
    <property type="match status" value="1"/>
</dbReference>
<dbReference type="InterPro" id="IPR001607">
    <property type="entry name" value="Znf_UBP"/>
</dbReference>
<sequence length="794" mass="88301">MSVADYIATAASSLPSTVPPSAKVYKDDCMYSFDTPENNKLGLDVCMSCYQAFARAPQKNYTSEHYSEQRHPLYVNIVKTLKPESERLKRDSDEASVETDGSKVKQPKLEVQEQKETDLYDIHTSIYVAPLDKSASIEESPEPASSLAKSILSANSAEKNDEIKAWENEVYPCEHSSHIESIENKVDLKKCSMCDLEENLWLCFTCGAVGCGREQFGSDLKGNSHALKHYEESGHSVAVKLGSLSADDEDNCDCYCYKCNDEVKVPQLGEKLLKFGIDLGSAVKTEKNLVELNLDRNMNWQFNLDGQDGELLTPIYGPGLTGLQNLGNSCYLNSSIQALFSFPSYRSFFSQLQFDKSVKDPATDLRSQMIKLYDGLLSGRYSRPNELKGDDYQLGLKPSAFKSHIGADHHEFKTNKQQDANEFLLFLMDKLDKEFGLGLNEHFKFLLGNKVICSECHSGTSSEELVDNISVGLDVEVIGEDEDGKKKYKEVKMDDCFARTLGTEQIDGYQCDACGKKTIAFKKTGFKTYPENLIVNAQRIQLENWVPVKVDVPITLPESIDLSPFAAPKFEENEKKVEKVEESGTGSEFVPNEEAFAQLLSMGFPDVRCTKALYNTGNSNAEDAMNWIFAHMDDPDIDAPFNPAETAQTNTAGAGEPDSEAIGNLVAMGFSDKLAKKALFVNGNDVNVAVEWLFNNPDDDGVIEDTKPVVNVQKEAEELKEKLLKKSDAAQAAGYELKAVICHKGNSPHTGHYVVFVKHEGNWVLFNDEKVVKCQNTNLKDMVNCGYVYFFAKA</sequence>
<dbReference type="InterPro" id="IPR050164">
    <property type="entry name" value="Peptidase_C19"/>
</dbReference>
<dbReference type="PROSITE" id="PS50235">
    <property type="entry name" value="USP_3"/>
    <property type="match status" value="1"/>
</dbReference>
<evidence type="ECO:0000259" key="19">
    <source>
        <dbReference type="PROSITE" id="PS50271"/>
    </source>
</evidence>
<evidence type="ECO:0000256" key="15">
    <source>
        <dbReference type="RuleBase" id="RU366025"/>
    </source>
</evidence>
<feature type="domain" description="UBA" evidence="17">
    <location>
        <begin position="590"/>
        <end position="631"/>
    </location>
</feature>
<evidence type="ECO:0000259" key="17">
    <source>
        <dbReference type="PROSITE" id="PS50030"/>
    </source>
</evidence>
<organism evidence="20 21">
    <name type="scientific">Candidozyma haemuli</name>
    <dbReference type="NCBI Taxonomy" id="45357"/>
    <lineage>
        <taxon>Eukaryota</taxon>
        <taxon>Fungi</taxon>
        <taxon>Dikarya</taxon>
        <taxon>Ascomycota</taxon>
        <taxon>Saccharomycotina</taxon>
        <taxon>Pichiomycetes</taxon>
        <taxon>Metschnikowiaceae</taxon>
        <taxon>Candidozyma</taxon>
    </lineage>
</organism>
<dbReference type="SMART" id="SM00165">
    <property type="entry name" value="UBA"/>
    <property type="match status" value="2"/>
</dbReference>
<feature type="binding site" evidence="13">
    <location>
        <position position="225"/>
    </location>
    <ligand>
        <name>Zn(2+)</name>
        <dbReference type="ChEBI" id="CHEBI:29105"/>
    </ligand>
</feature>
<dbReference type="Proteomes" id="UP000244309">
    <property type="component" value="Unassembled WGS sequence"/>
</dbReference>
<evidence type="ECO:0000256" key="9">
    <source>
        <dbReference type="ARBA" id="ARBA00022807"/>
    </source>
</evidence>
<keyword evidence="9 11" id="KW-0788">Thiol protease</keyword>
<dbReference type="PROSITE" id="PS50271">
    <property type="entry name" value="ZF_UBP"/>
    <property type="match status" value="1"/>
</dbReference>
<dbReference type="InterPro" id="IPR013083">
    <property type="entry name" value="Znf_RING/FYVE/PHD"/>
</dbReference>
<gene>
    <name evidence="20" type="ORF">CXQ85_002666</name>
</gene>
<feature type="domain" description="UBA" evidence="17">
    <location>
        <begin position="656"/>
        <end position="696"/>
    </location>
</feature>
<dbReference type="Pfam" id="PF02148">
    <property type="entry name" value="zf-UBP"/>
    <property type="match status" value="1"/>
</dbReference>
<dbReference type="FunFam" id="1.10.8.10:FF:000103">
    <property type="entry name" value="Ubiquitin carboxyl-terminal hydrolase"/>
    <property type="match status" value="1"/>
</dbReference>
<dbReference type="Gene3D" id="3.30.40.10">
    <property type="entry name" value="Zinc/RING finger domain, C3HC4 (zinc finger)"/>
    <property type="match status" value="2"/>
</dbReference>
<evidence type="ECO:0000256" key="12">
    <source>
        <dbReference type="PIRSR" id="PIRSR016308-1"/>
    </source>
</evidence>
<dbReference type="InterPro" id="IPR016652">
    <property type="entry name" value="Ubiquitinyl_hydrolase"/>
</dbReference>
<dbReference type="SUPFAM" id="SSF57850">
    <property type="entry name" value="RING/U-box"/>
    <property type="match status" value="2"/>
</dbReference>
<dbReference type="GO" id="GO:0006508">
    <property type="term" value="P:proteolysis"/>
    <property type="evidence" value="ECO:0007669"/>
    <property type="project" value="UniProtKB-KW"/>
</dbReference>
<dbReference type="SUPFAM" id="SSF46934">
    <property type="entry name" value="UBA-like"/>
    <property type="match status" value="1"/>
</dbReference>
<feature type="binding site" evidence="13">
    <location>
        <position position="191"/>
    </location>
    <ligand>
        <name>Zn(2+)</name>
        <dbReference type="ChEBI" id="CHEBI:29105"/>
    </ligand>
</feature>
<dbReference type="STRING" id="45357.A0A2V1B156"/>
<feature type="active site" description="Nucleophile" evidence="12">
    <location>
        <position position="330"/>
    </location>
</feature>
<dbReference type="CDD" id="cd02658">
    <property type="entry name" value="Peptidase_C19B"/>
    <property type="match status" value="1"/>
</dbReference>
<dbReference type="Gene3D" id="1.10.8.10">
    <property type="entry name" value="DNA helicase RuvA subunit, C-terminal domain"/>
    <property type="match status" value="2"/>
</dbReference>
<evidence type="ECO:0000313" key="20">
    <source>
        <dbReference type="EMBL" id="PVH22941.1"/>
    </source>
</evidence>
<feature type="domain" description="UBP-type" evidence="19">
    <location>
        <begin position="171"/>
        <end position="279"/>
    </location>
</feature>
<evidence type="ECO:0000256" key="2">
    <source>
        <dbReference type="ARBA" id="ARBA00009085"/>
    </source>
</evidence>
<name>A0A2V1B156_9ASCO</name>
<keyword evidence="21" id="KW-1185">Reference proteome</keyword>
<evidence type="ECO:0000256" key="4">
    <source>
        <dbReference type="ARBA" id="ARBA00022723"/>
    </source>
</evidence>
<dbReference type="Pfam" id="PF00627">
    <property type="entry name" value="UBA"/>
    <property type="match status" value="2"/>
</dbReference>
<dbReference type="InterPro" id="IPR009060">
    <property type="entry name" value="UBA-like_sf"/>
</dbReference>
<dbReference type="FunFam" id="3.30.40.10:FF:000396">
    <property type="entry name" value="Ubiquitin carboxyl-terminal hydrolase"/>
    <property type="match status" value="1"/>
</dbReference>
<feature type="binding site" evidence="13">
    <location>
        <position position="211"/>
    </location>
    <ligand>
        <name>Zn(2+)</name>
        <dbReference type="ChEBI" id="CHEBI:29105"/>
    </ligand>
</feature>
<dbReference type="EMBL" id="PKFO01000010">
    <property type="protein sequence ID" value="PVH22941.1"/>
    <property type="molecule type" value="Genomic_DNA"/>
</dbReference>
<keyword evidence="3 11" id="KW-0645">Protease</keyword>
<dbReference type="AlphaFoldDB" id="A0A2V1B156"/>
<proteinExistence type="inferred from homology"/>
<dbReference type="GeneID" id="37007997"/>
<evidence type="ECO:0000313" key="21">
    <source>
        <dbReference type="Proteomes" id="UP000244309"/>
    </source>
</evidence>
<evidence type="ECO:0000256" key="16">
    <source>
        <dbReference type="SAM" id="MobiDB-lite"/>
    </source>
</evidence>
<evidence type="ECO:0000259" key="18">
    <source>
        <dbReference type="PROSITE" id="PS50235"/>
    </source>
</evidence>
<keyword evidence="8 11" id="KW-0378">Hydrolase</keyword>
<dbReference type="CDD" id="cd14385">
    <property type="entry name" value="UBA1_spUBP14_like"/>
    <property type="match status" value="1"/>
</dbReference>
<feature type="active site" description="Proton acceptor" evidence="12">
    <location>
        <position position="752"/>
    </location>
</feature>
<evidence type="ECO:0000256" key="13">
    <source>
        <dbReference type="PIRSR" id="PIRSR016308-3"/>
    </source>
</evidence>
<dbReference type="InterPro" id="IPR001394">
    <property type="entry name" value="Peptidase_C19_UCH"/>
</dbReference>
<feature type="compositionally biased region" description="Basic and acidic residues" evidence="16">
    <location>
        <begin position="100"/>
        <end position="111"/>
    </location>
</feature>
<dbReference type="PROSITE" id="PS00972">
    <property type="entry name" value="USP_1"/>
    <property type="match status" value="1"/>
</dbReference>
<dbReference type="GO" id="GO:0004843">
    <property type="term" value="F:cysteine-type deubiquitinase activity"/>
    <property type="evidence" value="ECO:0007669"/>
    <property type="project" value="UniProtKB-UniRule"/>
</dbReference>
<comment type="similarity">
    <text evidence="2 11 15">Belongs to the peptidase C19 family.</text>
</comment>
<feature type="binding site" evidence="13">
    <location>
        <position position="194"/>
    </location>
    <ligand>
        <name>Zn(2+)</name>
        <dbReference type="ChEBI" id="CHEBI:29105"/>
    </ligand>
</feature>
<dbReference type="EC" id="3.4.19.12" evidence="11 15"/>
<dbReference type="GO" id="GO:0005634">
    <property type="term" value="C:nucleus"/>
    <property type="evidence" value="ECO:0007669"/>
    <property type="project" value="TreeGrafter"/>
</dbReference>
<dbReference type="Gene3D" id="3.90.70.10">
    <property type="entry name" value="Cysteine proteinases"/>
    <property type="match status" value="2"/>
</dbReference>
<dbReference type="InterPro" id="IPR018200">
    <property type="entry name" value="USP_CS"/>
</dbReference>
<evidence type="ECO:0000256" key="5">
    <source>
        <dbReference type="ARBA" id="ARBA00022737"/>
    </source>
</evidence>
<dbReference type="PANTHER" id="PTHR24006:SF664">
    <property type="entry name" value="UBIQUITIN CARBOXYL-TERMINAL HYDROLASE"/>
    <property type="match status" value="1"/>
</dbReference>
<evidence type="ECO:0000256" key="7">
    <source>
        <dbReference type="ARBA" id="ARBA00022786"/>
    </source>
</evidence>
<dbReference type="InterPro" id="IPR041432">
    <property type="entry name" value="UBP13_Znf-UBP_var"/>
</dbReference>
<evidence type="ECO:0000256" key="1">
    <source>
        <dbReference type="ARBA" id="ARBA00000707"/>
    </source>
</evidence>
<accession>A0A2V1B156</accession>
<keyword evidence="6 14" id="KW-0863">Zinc-finger</keyword>
<protein>
    <recommendedName>
        <fullName evidence="11 15">Ubiquitin carboxyl-terminal hydrolase</fullName>
        <ecNumber evidence="11 15">3.4.19.12</ecNumber>
    </recommendedName>
</protein>
<dbReference type="SMART" id="SM00290">
    <property type="entry name" value="ZnF_UBP"/>
    <property type="match status" value="2"/>
</dbReference>
<dbReference type="PANTHER" id="PTHR24006">
    <property type="entry name" value="UBIQUITIN CARBOXYL-TERMINAL HYDROLASE"/>
    <property type="match status" value="1"/>
</dbReference>
<dbReference type="PROSITE" id="PS50030">
    <property type="entry name" value="UBA"/>
    <property type="match status" value="2"/>
</dbReference>
<dbReference type="RefSeq" id="XP_025343881.1">
    <property type="nucleotide sequence ID" value="XM_025486331.1"/>
</dbReference>
<dbReference type="PIRSF" id="PIRSF016308">
    <property type="entry name" value="UBP"/>
    <property type="match status" value="1"/>
</dbReference>
<comment type="catalytic activity">
    <reaction evidence="1 11 15">
        <text>Thiol-dependent hydrolysis of ester, thioester, amide, peptide and isopeptide bonds formed by the C-terminal Gly of ubiquitin (a 76-residue protein attached to proteins as an intracellular targeting signal).</text>
        <dbReference type="EC" id="3.4.19.12"/>
    </reaction>
</comment>
<dbReference type="SUPFAM" id="SSF54001">
    <property type="entry name" value="Cysteine proteinases"/>
    <property type="match status" value="1"/>
</dbReference>
<dbReference type="GO" id="GO:0008270">
    <property type="term" value="F:zinc ion binding"/>
    <property type="evidence" value="ECO:0007669"/>
    <property type="project" value="UniProtKB-UniRule"/>
</dbReference>
<evidence type="ECO:0000256" key="10">
    <source>
        <dbReference type="ARBA" id="ARBA00022833"/>
    </source>
</evidence>
<dbReference type="GO" id="GO:0005829">
    <property type="term" value="C:cytosol"/>
    <property type="evidence" value="ECO:0007669"/>
    <property type="project" value="TreeGrafter"/>
</dbReference>
<keyword evidence="10 11" id="KW-0862">Zinc</keyword>
<dbReference type="FunFam" id="1.10.8.10:FF:000086">
    <property type="entry name" value="Ubiquitin carboxyl-terminal hydrolase"/>
    <property type="match status" value="1"/>
</dbReference>
<evidence type="ECO:0000256" key="14">
    <source>
        <dbReference type="PROSITE-ProRule" id="PRU00502"/>
    </source>
</evidence>
<feature type="domain" description="USP" evidence="18">
    <location>
        <begin position="321"/>
        <end position="794"/>
    </location>
</feature>
<dbReference type="OrthoDB" id="361536at2759"/>
<dbReference type="GO" id="GO:0016579">
    <property type="term" value="P:protein deubiquitination"/>
    <property type="evidence" value="ECO:0007669"/>
    <property type="project" value="InterPro"/>
</dbReference>
<dbReference type="VEuPathDB" id="FungiDB:CXQ85_002666"/>
<keyword evidence="4 11" id="KW-0479">Metal-binding</keyword>
<evidence type="ECO:0000256" key="6">
    <source>
        <dbReference type="ARBA" id="ARBA00022771"/>
    </source>
</evidence>
<dbReference type="InterPro" id="IPR028889">
    <property type="entry name" value="USP"/>
</dbReference>
<feature type="region of interest" description="Disordered" evidence="16">
    <location>
        <begin position="85"/>
        <end position="111"/>
    </location>
</feature>
<keyword evidence="7 11" id="KW-0833">Ubl conjugation pathway</keyword>
<evidence type="ECO:0000256" key="8">
    <source>
        <dbReference type="ARBA" id="ARBA00022801"/>
    </source>
</evidence>
<comment type="caution">
    <text evidence="20">The sequence shown here is derived from an EMBL/GenBank/DDBJ whole genome shotgun (WGS) entry which is preliminary data.</text>
</comment>
<keyword evidence="5" id="KW-0677">Repeat</keyword>
<evidence type="ECO:0000256" key="3">
    <source>
        <dbReference type="ARBA" id="ARBA00022670"/>
    </source>
</evidence>
<dbReference type="PROSITE" id="PS00973">
    <property type="entry name" value="USP_2"/>
    <property type="match status" value="1"/>
</dbReference>
<reference evidence="20 21" key="1">
    <citation type="submission" date="2017-12" db="EMBL/GenBank/DDBJ databases">
        <title>Genome Sequence of a Multidrug-Resistant Candida haemulonii Isolate from a Patient with Chronic Leg Ulcers in Israel.</title>
        <authorList>
            <person name="Chow N.A."/>
            <person name="Gade L."/>
            <person name="Batra D."/>
            <person name="Rowe L.A."/>
            <person name="Ben-Ami R."/>
            <person name="Loparev V.N."/>
            <person name="Litvintseva A.P."/>
        </authorList>
    </citation>
    <scope>NUCLEOTIDE SEQUENCE [LARGE SCALE GENOMIC DNA]</scope>
    <source>
        <strain evidence="20 21">B11899</strain>
    </source>
</reference>
<dbReference type="InterPro" id="IPR038765">
    <property type="entry name" value="Papain-like_cys_pep_sf"/>
</dbReference>
<dbReference type="InterPro" id="IPR015940">
    <property type="entry name" value="UBA"/>
</dbReference>
<dbReference type="Pfam" id="PF17807">
    <property type="entry name" value="zf-UBP_var"/>
    <property type="match status" value="1"/>
</dbReference>